<dbReference type="GO" id="GO:0000976">
    <property type="term" value="F:transcription cis-regulatory region binding"/>
    <property type="evidence" value="ECO:0007669"/>
    <property type="project" value="TreeGrafter"/>
</dbReference>
<feature type="DNA-binding region" description="H-T-H motif" evidence="4">
    <location>
        <begin position="34"/>
        <end position="53"/>
    </location>
</feature>
<evidence type="ECO:0000256" key="2">
    <source>
        <dbReference type="ARBA" id="ARBA00023125"/>
    </source>
</evidence>
<name>A0A1Y2N0W9_PSEAH</name>
<dbReference type="InterPro" id="IPR001647">
    <property type="entry name" value="HTH_TetR"/>
</dbReference>
<dbReference type="RefSeq" id="WP_158092159.1">
    <property type="nucleotide sequence ID" value="NZ_AP018920.1"/>
</dbReference>
<dbReference type="InterPro" id="IPR050109">
    <property type="entry name" value="HTH-type_TetR-like_transc_reg"/>
</dbReference>
<keyword evidence="2 4" id="KW-0238">DNA-binding</keyword>
<reference evidence="6 7" key="1">
    <citation type="submission" date="2016-09" db="EMBL/GenBank/DDBJ databases">
        <title>Pseudonocardia autotrophica DSM535, a candidate organism with high potential of specific P450 cytochromes.</title>
        <authorList>
            <person name="Grumaz C."/>
            <person name="Vainshtein Y."/>
            <person name="Kirstahler P."/>
            <person name="Sohn K."/>
        </authorList>
    </citation>
    <scope>NUCLEOTIDE SEQUENCE [LARGE SCALE GENOMIC DNA]</scope>
    <source>
        <strain evidence="6 7">DSM 535</strain>
    </source>
</reference>
<dbReference type="STRING" id="2074.BG845_02623"/>
<dbReference type="AlphaFoldDB" id="A0A1Y2N0W9"/>
<sequence>MPLPRFDRLPAATRTAILAVARDHLAREGRDGASLNAIAVDAGFSRSAAYTWFDGRDDLFDAVRDDTVARLAAALGDWTDAPDPPSFWAALARAHRRLVAALDEHPEDRAILAVPGARPALTGWLRSAFGNAVALGLVDTGPGTDVLEEVTVAAVEALDSVELARPGVVGADTLRAVLERLWGRPGD</sequence>
<dbReference type="OrthoDB" id="3211155at2"/>
<keyword evidence="7" id="KW-1185">Reference proteome</keyword>
<evidence type="ECO:0000313" key="6">
    <source>
        <dbReference type="EMBL" id="OSY40548.1"/>
    </source>
</evidence>
<proteinExistence type="predicted"/>
<dbReference type="Gene3D" id="1.10.357.10">
    <property type="entry name" value="Tetracycline Repressor, domain 2"/>
    <property type="match status" value="1"/>
</dbReference>
<dbReference type="Pfam" id="PF00440">
    <property type="entry name" value="TetR_N"/>
    <property type="match status" value="1"/>
</dbReference>
<evidence type="ECO:0000256" key="3">
    <source>
        <dbReference type="ARBA" id="ARBA00023163"/>
    </source>
</evidence>
<dbReference type="EMBL" id="MIGB01000012">
    <property type="protein sequence ID" value="OSY40548.1"/>
    <property type="molecule type" value="Genomic_DNA"/>
</dbReference>
<keyword evidence="1" id="KW-0805">Transcription regulation</keyword>
<dbReference type="PROSITE" id="PS50977">
    <property type="entry name" value="HTH_TETR_2"/>
    <property type="match status" value="1"/>
</dbReference>
<dbReference type="PANTHER" id="PTHR30055:SF234">
    <property type="entry name" value="HTH-TYPE TRANSCRIPTIONAL REGULATOR BETI"/>
    <property type="match status" value="1"/>
</dbReference>
<evidence type="ECO:0000256" key="1">
    <source>
        <dbReference type="ARBA" id="ARBA00023015"/>
    </source>
</evidence>
<evidence type="ECO:0000313" key="7">
    <source>
        <dbReference type="Proteomes" id="UP000194360"/>
    </source>
</evidence>
<accession>A0A1Y2N0W9</accession>
<keyword evidence="3" id="KW-0804">Transcription</keyword>
<gene>
    <name evidence="6" type="ORF">BG845_02623</name>
</gene>
<organism evidence="6 7">
    <name type="scientific">Pseudonocardia autotrophica</name>
    <name type="common">Amycolata autotrophica</name>
    <name type="synonym">Nocardia autotrophica</name>
    <dbReference type="NCBI Taxonomy" id="2074"/>
    <lineage>
        <taxon>Bacteria</taxon>
        <taxon>Bacillati</taxon>
        <taxon>Actinomycetota</taxon>
        <taxon>Actinomycetes</taxon>
        <taxon>Pseudonocardiales</taxon>
        <taxon>Pseudonocardiaceae</taxon>
        <taxon>Pseudonocardia</taxon>
    </lineage>
</organism>
<dbReference type="Proteomes" id="UP000194360">
    <property type="component" value="Unassembled WGS sequence"/>
</dbReference>
<dbReference type="GO" id="GO:0003700">
    <property type="term" value="F:DNA-binding transcription factor activity"/>
    <property type="evidence" value="ECO:0007669"/>
    <property type="project" value="TreeGrafter"/>
</dbReference>
<dbReference type="SUPFAM" id="SSF46689">
    <property type="entry name" value="Homeodomain-like"/>
    <property type="match status" value="1"/>
</dbReference>
<feature type="domain" description="HTH tetR-type" evidence="5">
    <location>
        <begin position="11"/>
        <end position="71"/>
    </location>
</feature>
<dbReference type="InterPro" id="IPR009057">
    <property type="entry name" value="Homeodomain-like_sf"/>
</dbReference>
<evidence type="ECO:0000256" key="4">
    <source>
        <dbReference type="PROSITE-ProRule" id="PRU00335"/>
    </source>
</evidence>
<protein>
    <submittedName>
        <fullName evidence="6">Bacterial regulatory protein</fullName>
    </submittedName>
</protein>
<dbReference type="PANTHER" id="PTHR30055">
    <property type="entry name" value="HTH-TYPE TRANSCRIPTIONAL REGULATOR RUTR"/>
    <property type="match status" value="1"/>
</dbReference>
<comment type="caution">
    <text evidence="6">The sequence shown here is derived from an EMBL/GenBank/DDBJ whole genome shotgun (WGS) entry which is preliminary data.</text>
</comment>
<evidence type="ECO:0000259" key="5">
    <source>
        <dbReference type="PROSITE" id="PS50977"/>
    </source>
</evidence>